<evidence type="ECO:0000256" key="1">
    <source>
        <dbReference type="SAM" id="SignalP"/>
    </source>
</evidence>
<feature type="signal peptide" evidence="1">
    <location>
        <begin position="1"/>
        <end position="31"/>
    </location>
</feature>
<organism evidence="2 3">
    <name type="scientific">Paenibacillus chibensis</name>
    <dbReference type="NCBI Taxonomy" id="59846"/>
    <lineage>
        <taxon>Bacteria</taxon>
        <taxon>Bacillati</taxon>
        <taxon>Bacillota</taxon>
        <taxon>Bacilli</taxon>
        <taxon>Bacillales</taxon>
        <taxon>Paenibacillaceae</taxon>
        <taxon>Paenibacillus</taxon>
    </lineage>
</organism>
<keyword evidence="1" id="KW-0732">Signal</keyword>
<sequence>MHKSMKSYVAMLLGTAILSQSIAYGASAAQAAVPNALKSSAATGFALENLGSIALKGPVSVKLTGMDVFAQPGGNILTYTLNYYNGSGTHADLIDYFSKVTTPGGTVVQGKPVTKDVSIQTIPAKSSRSVTYYVNIGKAAQVSGIKVTLFCFDFNSANYQKNLGGFTIPGKYSTIVPVGQSGKLMMGELPIIAKAESLQKIQMNGKVYLKAGISLTNTGTMALRDPGYKAYLKSAGGSVFELKVDDAGGSYTVQPNEKKTIYYLTEVPSYMKTGSMTLQFVQEDTAAKVNLPVRSFSLPAITSNDAAVGDYAIKKISIAGNAVETQLRRASVYSENDSAKWKLTLRMKNLGNKPVTVPAYVLAVQAAEGYSIPIDGKSFSNLNLKPLEERLIELSADVPLKLNQGTLLLQLSEPDDEGKIIFPTALYKIPYVLESNKLIGAEYPLENNHGTFGVRLDSLQRLPWADGDQITAKISIRNTSLRSVQLPAFQALVKAGSSDLSGAAQIVAPNGLTALAPNAAAEVYVLANVPYSEKVNQLRIILQENSADDVTTFLTLNTNTLNSAIPTVDAGSIFQIGFRGKKAAVRERRTTVYGGSGSSLVYSELEVVNEEPRQSKQAQLVAYYKTSDDQYYEAEVSQSPNATGPGSKSLVTVWSKLPQSVNTSKLTLYIGEGIAEGKLIDVGGTPTGYICPVGLSLNMTPVKPSDLKSLDLFPYNLSVFNVVSTLSEGKDTLDMVIYYNLSKNEDYEAGPYGHKLILEVIDPYGDSTEKSLALGTDWTIGQNKSYAVNINRTLRNMYGGTIRLNLYDEFEGRRILLGSQASNVTIVKASSDAVERR</sequence>
<evidence type="ECO:0008006" key="4">
    <source>
        <dbReference type="Google" id="ProtNLM"/>
    </source>
</evidence>
<dbReference type="EMBL" id="JARTLD010000009">
    <property type="protein sequence ID" value="MED5016554.1"/>
    <property type="molecule type" value="Genomic_DNA"/>
</dbReference>
<proteinExistence type="predicted"/>
<accession>A0ABU6PNW2</accession>
<feature type="chain" id="PRO_5045648001" description="DUF11 domain-containing protein" evidence="1">
    <location>
        <begin position="32"/>
        <end position="837"/>
    </location>
</feature>
<comment type="caution">
    <text evidence="2">The sequence shown here is derived from an EMBL/GenBank/DDBJ whole genome shotgun (WGS) entry which is preliminary data.</text>
</comment>
<evidence type="ECO:0000313" key="2">
    <source>
        <dbReference type="EMBL" id="MED5016554.1"/>
    </source>
</evidence>
<name>A0ABU6PNW2_9BACL</name>
<dbReference type="RefSeq" id="WP_328275722.1">
    <property type="nucleotide sequence ID" value="NZ_JARTLD010000009.1"/>
</dbReference>
<gene>
    <name evidence="2" type="ORF">P9847_04450</name>
</gene>
<keyword evidence="3" id="KW-1185">Reference proteome</keyword>
<reference evidence="2 3" key="1">
    <citation type="submission" date="2023-03" db="EMBL/GenBank/DDBJ databases">
        <title>Bacillus Genome Sequencing.</title>
        <authorList>
            <person name="Dunlap C."/>
        </authorList>
    </citation>
    <scope>NUCLEOTIDE SEQUENCE [LARGE SCALE GENOMIC DNA]</scope>
    <source>
        <strain evidence="2 3">NRS-52</strain>
    </source>
</reference>
<evidence type="ECO:0000313" key="3">
    <source>
        <dbReference type="Proteomes" id="UP001343257"/>
    </source>
</evidence>
<dbReference type="Proteomes" id="UP001343257">
    <property type="component" value="Unassembled WGS sequence"/>
</dbReference>
<protein>
    <recommendedName>
        <fullName evidence="4">DUF11 domain-containing protein</fullName>
    </recommendedName>
</protein>